<dbReference type="RefSeq" id="WP_109919056.1">
    <property type="nucleotide sequence ID" value="NZ_QGLF01000001.1"/>
</dbReference>
<proteinExistence type="predicted"/>
<evidence type="ECO:0000313" key="1">
    <source>
        <dbReference type="EMBL" id="PWR23021.1"/>
    </source>
</evidence>
<name>A0A317E8I0_9PROT</name>
<dbReference type="OrthoDB" id="7060199at2"/>
<accession>A0A317E8I0</accession>
<dbReference type="AlphaFoldDB" id="A0A317E8I0"/>
<dbReference type="Proteomes" id="UP000246077">
    <property type="component" value="Unassembled WGS sequence"/>
</dbReference>
<reference evidence="2" key="1">
    <citation type="submission" date="2018-05" db="EMBL/GenBank/DDBJ databases">
        <title>Zavarzinia sp. HR-AS.</title>
        <authorList>
            <person name="Lee Y."/>
            <person name="Jeon C.O."/>
        </authorList>
    </citation>
    <scope>NUCLEOTIDE SEQUENCE [LARGE SCALE GENOMIC DNA]</scope>
    <source>
        <strain evidence="2">DSM 1231</strain>
    </source>
</reference>
<organism evidence="1 2">
    <name type="scientific">Zavarzinia compransoris</name>
    <dbReference type="NCBI Taxonomy" id="1264899"/>
    <lineage>
        <taxon>Bacteria</taxon>
        <taxon>Pseudomonadati</taxon>
        <taxon>Pseudomonadota</taxon>
        <taxon>Alphaproteobacteria</taxon>
        <taxon>Rhodospirillales</taxon>
        <taxon>Zavarziniaceae</taxon>
        <taxon>Zavarzinia</taxon>
    </lineage>
</organism>
<comment type="caution">
    <text evidence="1">The sequence shown here is derived from an EMBL/GenBank/DDBJ whole genome shotgun (WGS) entry which is preliminary data.</text>
</comment>
<protein>
    <submittedName>
        <fullName evidence="1">Uncharacterized protein</fullName>
    </submittedName>
</protein>
<sequence>MKPSLTAQIAAPAEARRASYVAWLLRLDPLRVFPAGPECNTEADQHLVDTVLAQLEELTEQAARSSDRSPRAVWFRRTLEHCNEVMGGKADPADNGWFDNKAGYRRGVYVFQEVAE</sequence>
<keyword evidence="2" id="KW-1185">Reference proteome</keyword>
<gene>
    <name evidence="1" type="ORF">DKG75_00115</name>
</gene>
<dbReference type="EMBL" id="QGLF01000001">
    <property type="protein sequence ID" value="PWR23021.1"/>
    <property type="molecule type" value="Genomic_DNA"/>
</dbReference>
<evidence type="ECO:0000313" key="2">
    <source>
        <dbReference type="Proteomes" id="UP000246077"/>
    </source>
</evidence>